<dbReference type="AlphaFoldDB" id="A0ABC8TAY6"/>
<dbReference type="SUPFAM" id="SSF54171">
    <property type="entry name" value="DNA-binding domain"/>
    <property type="match status" value="1"/>
</dbReference>
<dbReference type="PROSITE" id="PS51032">
    <property type="entry name" value="AP2_ERF"/>
    <property type="match status" value="1"/>
</dbReference>
<protein>
    <recommendedName>
        <fullName evidence="7">AP2/ERF domain-containing protein</fullName>
    </recommendedName>
</protein>
<feature type="region of interest" description="Disordered" evidence="6">
    <location>
        <begin position="33"/>
        <end position="103"/>
    </location>
</feature>
<evidence type="ECO:0000256" key="5">
    <source>
        <dbReference type="ARBA" id="ARBA00023242"/>
    </source>
</evidence>
<dbReference type="Pfam" id="PF00847">
    <property type="entry name" value="AP2"/>
    <property type="match status" value="1"/>
</dbReference>
<dbReference type="InterPro" id="IPR036955">
    <property type="entry name" value="AP2/ERF_dom_sf"/>
</dbReference>
<evidence type="ECO:0000313" key="8">
    <source>
        <dbReference type="EMBL" id="CAK9166494.1"/>
    </source>
</evidence>
<reference evidence="8 9" key="1">
    <citation type="submission" date="2024-02" db="EMBL/GenBank/DDBJ databases">
        <authorList>
            <person name="Vignale AGUSTIN F."/>
            <person name="Sosa J E."/>
            <person name="Modenutti C."/>
        </authorList>
    </citation>
    <scope>NUCLEOTIDE SEQUENCE [LARGE SCALE GENOMIC DNA]</scope>
</reference>
<dbReference type="Gene3D" id="3.30.730.10">
    <property type="entry name" value="AP2/ERF domain"/>
    <property type="match status" value="1"/>
</dbReference>
<evidence type="ECO:0000313" key="9">
    <source>
        <dbReference type="Proteomes" id="UP001642360"/>
    </source>
</evidence>
<dbReference type="GO" id="GO:0003677">
    <property type="term" value="F:DNA binding"/>
    <property type="evidence" value="ECO:0007669"/>
    <property type="project" value="UniProtKB-KW"/>
</dbReference>
<keyword evidence="9" id="KW-1185">Reference proteome</keyword>
<feature type="region of interest" description="Disordered" evidence="6">
    <location>
        <begin position="148"/>
        <end position="169"/>
    </location>
</feature>
<evidence type="ECO:0000256" key="4">
    <source>
        <dbReference type="ARBA" id="ARBA00023163"/>
    </source>
</evidence>
<dbReference type="InterPro" id="IPR001471">
    <property type="entry name" value="AP2/ERF_dom"/>
</dbReference>
<evidence type="ECO:0000256" key="6">
    <source>
        <dbReference type="SAM" id="MobiDB-lite"/>
    </source>
</evidence>
<evidence type="ECO:0000256" key="3">
    <source>
        <dbReference type="ARBA" id="ARBA00023125"/>
    </source>
</evidence>
<comment type="subcellular location">
    <subcellularLocation>
        <location evidence="1">Nucleus</location>
    </subcellularLocation>
</comment>
<name>A0ABC8TAY6_9AQUA</name>
<feature type="domain" description="AP2/ERF" evidence="7">
    <location>
        <begin position="91"/>
        <end position="147"/>
    </location>
</feature>
<evidence type="ECO:0000256" key="2">
    <source>
        <dbReference type="ARBA" id="ARBA00023015"/>
    </source>
</evidence>
<feature type="compositionally biased region" description="Polar residues" evidence="6">
    <location>
        <begin position="45"/>
        <end position="69"/>
    </location>
</feature>
<gene>
    <name evidence="8" type="ORF">ILEXP_LOCUS35713</name>
</gene>
<keyword evidence="2" id="KW-0805">Transcription regulation</keyword>
<evidence type="ECO:0000256" key="1">
    <source>
        <dbReference type="ARBA" id="ARBA00004123"/>
    </source>
</evidence>
<keyword evidence="3" id="KW-0238">DNA-binding</keyword>
<dbReference type="EMBL" id="CAUOFW020004613">
    <property type="protein sequence ID" value="CAK9166494.1"/>
    <property type="molecule type" value="Genomic_DNA"/>
</dbReference>
<dbReference type="InterPro" id="IPR016177">
    <property type="entry name" value="DNA-bd_dom_sf"/>
</dbReference>
<dbReference type="Proteomes" id="UP001642360">
    <property type="component" value="Unassembled WGS sequence"/>
</dbReference>
<organism evidence="8 9">
    <name type="scientific">Ilex paraguariensis</name>
    <name type="common">yerba mate</name>
    <dbReference type="NCBI Taxonomy" id="185542"/>
    <lineage>
        <taxon>Eukaryota</taxon>
        <taxon>Viridiplantae</taxon>
        <taxon>Streptophyta</taxon>
        <taxon>Embryophyta</taxon>
        <taxon>Tracheophyta</taxon>
        <taxon>Spermatophyta</taxon>
        <taxon>Magnoliopsida</taxon>
        <taxon>eudicotyledons</taxon>
        <taxon>Gunneridae</taxon>
        <taxon>Pentapetalae</taxon>
        <taxon>asterids</taxon>
        <taxon>campanulids</taxon>
        <taxon>Aquifoliales</taxon>
        <taxon>Aquifoliaceae</taxon>
        <taxon>Ilex</taxon>
    </lineage>
</organism>
<accession>A0ABC8TAY6</accession>
<feature type="compositionally biased region" description="Polar residues" evidence="6">
    <location>
        <begin position="155"/>
        <end position="169"/>
    </location>
</feature>
<comment type="caution">
    <text evidence="8">The sequence shown here is derived from an EMBL/GenBank/DDBJ whole genome shotgun (WGS) entry which is preliminary data.</text>
</comment>
<dbReference type="PRINTS" id="PR00367">
    <property type="entry name" value="ETHRSPELEMNT"/>
</dbReference>
<dbReference type="GO" id="GO:0005634">
    <property type="term" value="C:nucleus"/>
    <property type="evidence" value="ECO:0007669"/>
    <property type="project" value="UniProtKB-SubCell"/>
</dbReference>
<dbReference type="InterPro" id="IPR050913">
    <property type="entry name" value="AP2/ERF_ERF"/>
</dbReference>
<keyword evidence="4" id="KW-0804">Transcription</keyword>
<sequence length="169" mass="18823">MQKSYKNPQPGKFLSKEEQHVIMVDALKQVISGGDDGGYTTTEGAQQLLQTTQNAMSSSPLIPTRGTTPSSACASSSTRKEGKRKRKKNKKYRGIRQRQGGKWAAEIWDQGPVPVWIGTFQTEEEAARAYDLKAVEFRGERARTNFPLSDYLELPSTTQQTDNPESNPN</sequence>
<evidence type="ECO:0000259" key="7">
    <source>
        <dbReference type="PROSITE" id="PS51032"/>
    </source>
</evidence>
<dbReference type="PANTHER" id="PTHR31194:SF189">
    <property type="entry name" value="AP2_ERF DOMAIN-CONTAINING PROTEIN"/>
    <property type="match status" value="1"/>
</dbReference>
<feature type="compositionally biased region" description="Basic residues" evidence="6">
    <location>
        <begin position="81"/>
        <end position="96"/>
    </location>
</feature>
<dbReference type="PANTHER" id="PTHR31194">
    <property type="entry name" value="SHN SHINE , DNA BINDING / TRANSCRIPTION FACTOR"/>
    <property type="match status" value="1"/>
</dbReference>
<keyword evidence="5" id="KW-0539">Nucleus</keyword>
<dbReference type="CDD" id="cd00018">
    <property type="entry name" value="AP2"/>
    <property type="match status" value="1"/>
</dbReference>
<dbReference type="SMART" id="SM00380">
    <property type="entry name" value="AP2"/>
    <property type="match status" value="1"/>
</dbReference>
<proteinExistence type="predicted"/>